<keyword evidence="10" id="KW-1185">Reference proteome</keyword>
<evidence type="ECO:0000256" key="1">
    <source>
        <dbReference type="ARBA" id="ARBA00002812"/>
    </source>
</evidence>
<keyword evidence="4" id="KW-0812">Transmembrane</keyword>
<name>A0A9P0CJ86_9CUCU</name>
<comment type="similarity">
    <text evidence="3">Belongs to the TMEM11 family.</text>
</comment>
<evidence type="ECO:0000256" key="6">
    <source>
        <dbReference type="ARBA" id="ARBA00022989"/>
    </source>
</evidence>
<sequence>MDAGGDRVLHSTNVAVIREIYDHEYSQDFFSMELEKALESCCSVIVIEPTKLGDETARWITFGNYLHKTAVISGITSIISGFAWPDTFAPQAPLSIISTLCMGLYTASWQFDHCVKYQLESQVCEGENSVNDVMSPSSSAGTEDTIITDENDLSTVATPTNSTVTQQSSIFKKKGQTRDVKRKSTQLADEVLKTVSQQLNNAVDDKFDTSGKNIANKLRTLPPEIAIVTEKLLCDVLFEAQMGNITRFTKVILQVNHSQSQHIQSSQSQQFDSTSTQQYYSTFATDLENVISF</sequence>
<evidence type="ECO:0000256" key="4">
    <source>
        <dbReference type="ARBA" id="ARBA00022692"/>
    </source>
</evidence>
<comment type="function">
    <text evidence="1">Plays a role in mitochondrial morphogenesis.</text>
</comment>
<evidence type="ECO:0000256" key="8">
    <source>
        <dbReference type="ARBA" id="ARBA00023136"/>
    </source>
</evidence>
<evidence type="ECO:0000256" key="2">
    <source>
        <dbReference type="ARBA" id="ARBA00004448"/>
    </source>
</evidence>
<accession>A0A9P0CJ86</accession>
<reference evidence="9" key="1">
    <citation type="submission" date="2022-01" db="EMBL/GenBank/DDBJ databases">
        <authorList>
            <person name="King R."/>
        </authorList>
    </citation>
    <scope>NUCLEOTIDE SEQUENCE</scope>
</reference>
<dbReference type="PANTHER" id="PTHR15099">
    <property type="entry name" value="PROTEIN PM1"/>
    <property type="match status" value="1"/>
</dbReference>
<keyword evidence="5" id="KW-0999">Mitochondrion inner membrane</keyword>
<dbReference type="Proteomes" id="UP001153636">
    <property type="component" value="Chromosome 17"/>
</dbReference>
<dbReference type="Pfam" id="PF14972">
    <property type="entry name" value="Mito_morph_reg"/>
    <property type="match status" value="1"/>
</dbReference>
<keyword evidence="7" id="KW-0496">Mitochondrion</keyword>
<keyword evidence="6" id="KW-1133">Transmembrane helix</keyword>
<dbReference type="GO" id="GO:0007007">
    <property type="term" value="P:inner mitochondrial membrane organization"/>
    <property type="evidence" value="ECO:0007669"/>
    <property type="project" value="TreeGrafter"/>
</dbReference>
<comment type="subcellular location">
    <subcellularLocation>
        <location evidence="2">Mitochondrion inner membrane</location>
        <topology evidence="2">Multi-pass membrane protein</topology>
    </subcellularLocation>
</comment>
<dbReference type="OrthoDB" id="9970856at2759"/>
<proteinExistence type="inferred from homology"/>
<dbReference type="GO" id="GO:0005743">
    <property type="term" value="C:mitochondrial inner membrane"/>
    <property type="evidence" value="ECO:0007669"/>
    <property type="project" value="UniProtKB-SubCell"/>
</dbReference>
<keyword evidence="8" id="KW-0472">Membrane</keyword>
<evidence type="ECO:0000256" key="7">
    <source>
        <dbReference type="ARBA" id="ARBA00023128"/>
    </source>
</evidence>
<dbReference type="AlphaFoldDB" id="A0A9P0CJ86"/>
<protein>
    <submittedName>
        <fullName evidence="9">Uncharacterized protein</fullName>
    </submittedName>
</protein>
<evidence type="ECO:0000256" key="3">
    <source>
        <dbReference type="ARBA" id="ARBA00006060"/>
    </source>
</evidence>
<evidence type="ECO:0000313" key="10">
    <source>
        <dbReference type="Proteomes" id="UP001153636"/>
    </source>
</evidence>
<evidence type="ECO:0000256" key="5">
    <source>
        <dbReference type="ARBA" id="ARBA00022792"/>
    </source>
</evidence>
<gene>
    <name evidence="9" type="ORF">PSYICH_LOCUS5530</name>
</gene>
<organism evidence="9 10">
    <name type="scientific">Psylliodes chrysocephalus</name>
    <dbReference type="NCBI Taxonomy" id="3402493"/>
    <lineage>
        <taxon>Eukaryota</taxon>
        <taxon>Metazoa</taxon>
        <taxon>Ecdysozoa</taxon>
        <taxon>Arthropoda</taxon>
        <taxon>Hexapoda</taxon>
        <taxon>Insecta</taxon>
        <taxon>Pterygota</taxon>
        <taxon>Neoptera</taxon>
        <taxon>Endopterygota</taxon>
        <taxon>Coleoptera</taxon>
        <taxon>Polyphaga</taxon>
        <taxon>Cucujiformia</taxon>
        <taxon>Chrysomeloidea</taxon>
        <taxon>Chrysomelidae</taxon>
        <taxon>Galerucinae</taxon>
        <taxon>Alticini</taxon>
        <taxon>Psylliodes</taxon>
    </lineage>
</organism>
<dbReference type="InterPro" id="IPR026120">
    <property type="entry name" value="TMEM11"/>
</dbReference>
<dbReference type="PANTHER" id="PTHR15099:SF2">
    <property type="entry name" value="TRANSMEMBRANE PROTEIN 11, MITOCHONDRIAL"/>
    <property type="match status" value="1"/>
</dbReference>
<dbReference type="EMBL" id="OV651829">
    <property type="protein sequence ID" value="CAH1104412.1"/>
    <property type="molecule type" value="Genomic_DNA"/>
</dbReference>
<evidence type="ECO:0000313" key="9">
    <source>
        <dbReference type="EMBL" id="CAH1104412.1"/>
    </source>
</evidence>